<protein>
    <recommendedName>
        <fullName evidence="3">DUF1963 domain-containing protein</fullName>
    </recommendedName>
</protein>
<dbReference type="RefSeq" id="WP_344999224.1">
    <property type="nucleotide sequence ID" value="NZ_BAAAXV010000009.1"/>
</dbReference>
<organism evidence="1 2">
    <name type="scientific">Nonomuraea helvata</name>
    <dbReference type="NCBI Taxonomy" id="37484"/>
    <lineage>
        <taxon>Bacteria</taxon>
        <taxon>Bacillati</taxon>
        <taxon>Actinomycetota</taxon>
        <taxon>Actinomycetes</taxon>
        <taxon>Streptosporangiales</taxon>
        <taxon>Streptosporangiaceae</taxon>
        <taxon>Nonomuraea</taxon>
    </lineage>
</organism>
<dbReference type="SUPFAM" id="SSF103032">
    <property type="entry name" value="Hypothetical protein YwqG"/>
    <property type="match status" value="1"/>
</dbReference>
<dbReference type="EMBL" id="JBHMBW010000063">
    <property type="protein sequence ID" value="MFB9629733.1"/>
    <property type="molecule type" value="Genomic_DNA"/>
</dbReference>
<dbReference type="InterPro" id="IPR035948">
    <property type="entry name" value="YwqG-like_sf"/>
</dbReference>
<name>A0ABV5SG06_9ACTN</name>
<accession>A0ABV5SG06</accession>
<keyword evidence="2" id="KW-1185">Reference proteome</keyword>
<gene>
    <name evidence="1" type="ORF">ACFFSA_42240</name>
</gene>
<proteinExistence type="predicted"/>
<reference evidence="1 2" key="1">
    <citation type="submission" date="2024-09" db="EMBL/GenBank/DDBJ databases">
        <authorList>
            <person name="Sun Q."/>
            <person name="Mori K."/>
        </authorList>
    </citation>
    <scope>NUCLEOTIDE SEQUENCE [LARGE SCALE GENOMIC DNA]</scope>
    <source>
        <strain evidence="1 2">JCM 3143</strain>
    </source>
</reference>
<dbReference type="Proteomes" id="UP001589532">
    <property type="component" value="Unassembled WGS sequence"/>
</dbReference>
<evidence type="ECO:0000313" key="1">
    <source>
        <dbReference type="EMBL" id="MFB9629733.1"/>
    </source>
</evidence>
<dbReference type="Gene3D" id="2.30.320.10">
    <property type="entry name" value="YwqG-like"/>
    <property type="match status" value="1"/>
</dbReference>
<evidence type="ECO:0000313" key="2">
    <source>
        <dbReference type="Proteomes" id="UP001589532"/>
    </source>
</evidence>
<sequence>MDDRTLILSVHWLMVCCLTVSVMIGEEDVGLTTPPAPFDVAKLFPELASQSKIAVRLHPRPGTPSTTESSMGGPLLWPIGDPWPFCTSPDHEDFTGAQSIAMVPILQLHARDVPELPFPPDTDVCQILWCPFVHESDFRPVVRVLWRKASLVANLLTEVPEPVASEEGLLPRPCVLSPERVKEYPAWETSAELAEKIKEWESSLNDSEDWSYHYHLSVAPGTKIGGWIDWIQSPETVTCGQGHEMAHLLTIASWEHDPGSATRWVPLEERHLLRSDFDPGQMGPSGLVIGDAGAAYLFVCMECPDRPIGSVAQWS</sequence>
<comment type="caution">
    <text evidence="1">The sequence shown here is derived from an EMBL/GenBank/DDBJ whole genome shotgun (WGS) entry which is preliminary data.</text>
</comment>
<evidence type="ECO:0008006" key="3">
    <source>
        <dbReference type="Google" id="ProtNLM"/>
    </source>
</evidence>